<organism evidence="4">
    <name type="scientific">Guillardia theta (strain CCMP2712)</name>
    <name type="common">Cryptophyte</name>
    <dbReference type="NCBI Taxonomy" id="905079"/>
    <lineage>
        <taxon>Eukaryota</taxon>
        <taxon>Cryptophyceae</taxon>
        <taxon>Pyrenomonadales</taxon>
        <taxon>Geminigeraceae</taxon>
        <taxon>Guillardia</taxon>
    </lineage>
</organism>
<feature type="domain" description="PH" evidence="2">
    <location>
        <begin position="13"/>
        <end position="125"/>
    </location>
</feature>
<dbReference type="SMART" id="SM00240">
    <property type="entry name" value="FHA"/>
    <property type="match status" value="1"/>
</dbReference>
<dbReference type="OrthoDB" id="687730at2759"/>
<dbReference type="Proteomes" id="UP000011087">
    <property type="component" value="Unassembled WGS sequence"/>
</dbReference>
<evidence type="ECO:0000313" key="6">
    <source>
        <dbReference type="Proteomes" id="UP000011087"/>
    </source>
</evidence>
<dbReference type="EMBL" id="JH992971">
    <property type="protein sequence ID" value="EKX53109.1"/>
    <property type="molecule type" value="Genomic_DNA"/>
</dbReference>
<dbReference type="PROSITE" id="PS50003">
    <property type="entry name" value="PH_DOMAIN"/>
    <property type="match status" value="1"/>
</dbReference>
<dbReference type="InterPro" id="IPR011993">
    <property type="entry name" value="PH-like_dom_sf"/>
</dbReference>
<dbReference type="RefSeq" id="XP_005840089.1">
    <property type="nucleotide sequence ID" value="XM_005840032.1"/>
</dbReference>
<name>L1JXN8_GUITC</name>
<evidence type="ECO:0000259" key="3">
    <source>
        <dbReference type="PROSITE" id="PS50006"/>
    </source>
</evidence>
<evidence type="ECO:0008006" key="7">
    <source>
        <dbReference type="Google" id="ProtNLM"/>
    </source>
</evidence>
<keyword evidence="6" id="KW-1185">Reference proteome</keyword>
<sequence>MQGSEDTTKKRKRQVYQGYLHKHGSTGENPSSRKRWFVLRRALFLCYKGSAATKPRLILDVGGGKADFEEDDKGSRLRLVSSNGRSLLLSAACEAVPPSWDFLVWSSSSSQDAKLWFDAFQSAFALRQVALLMGSDVHDMFSVDRRSTMAEGVADQAPSNSVHNPRGLPVLLVLEMIEGPCKGERFEIPTEGVTVIRKPSGISALHHKVLKELQLPDQDVSRKHAEIRCEGGVYSIKDLGSLNGTVLNGTRLSPEKVASDWKVLSGGDKLIIGKCEISVFFRVKVPDDPLSFEEIEKRRRRAERRLKYSWRMCWG</sequence>
<feature type="domain" description="FHA" evidence="3">
    <location>
        <begin position="193"/>
        <end position="252"/>
    </location>
</feature>
<dbReference type="HOGENOM" id="CLU_884118_0_0_1"/>
<dbReference type="CDD" id="cd00060">
    <property type="entry name" value="FHA"/>
    <property type="match status" value="1"/>
</dbReference>
<dbReference type="AlphaFoldDB" id="L1JXN8"/>
<dbReference type="KEGG" id="gtt:GUITHDRAFT_101549"/>
<feature type="compositionally biased region" description="Basic residues" evidence="1">
    <location>
        <begin position="9"/>
        <end position="24"/>
    </location>
</feature>
<proteinExistence type="predicted"/>
<accession>L1JXN8</accession>
<dbReference type="PROSITE" id="PS50006">
    <property type="entry name" value="FHA_DOMAIN"/>
    <property type="match status" value="1"/>
</dbReference>
<feature type="region of interest" description="Disordered" evidence="1">
    <location>
        <begin position="1"/>
        <end position="31"/>
    </location>
</feature>
<dbReference type="CDD" id="cd00821">
    <property type="entry name" value="PH"/>
    <property type="match status" value="1"/>
</dbReference>
<reference evidence="5" key="3">
    <citation type="submission" date="2015-06" db="UniProtKB">
        <authorList>
            <consortium name="EnsemblProtists"/>
        </authorList>
    </citation>
    <scope>IDENTIFICATION</scope>
</reference>
<dbReference type="GeneID" id="17309507"/>
<gene>
    <name evidence="4" type="ORF">GUITHDRAFT_101549</name>
</gene>
<dbReference type="Gene3D" id="2.30.29.30">
    <property type="entry name" value="Pleckstrin-homology domain (PH domain)/Phosphotyrosine-binding domain (PTB)"/>
    <property type="match status" value="1"/>
</dbReference>
<dbReference type="Gene3D" id="2.60.200.20">
    <property type="match status" value="1"/>
</dbReference>
<dbReference type="SUPFAM" id="SSF49879">
    <property type="entry name" value="SMAD/FHA domain"/>
    <property type="match status" value="1"/>
</dbReference>
<evidence type="ECO:0000259" key="2">
    <source>
        <dbReference type="PROSITE" id="PS50003"/>
    </source>
</evidence>
<dbReference type="SUPFAM" id="SSF50729">
    <property type="entry name" value="PH domain-like"/>
    <property type="match status" value="1"/>
</dbReference>
<evidence type="ECO:0000313" key="4">
    <source>
        <dbReference type="EMBL" id="EKX53109.1"/>
    </source>
</evidence>
<dbReference type="SMART" id="SM00233">
    <property type="entry name" value="PH"/>
    <property type="match status" value="1"/>
</dbReference>
<protein>
    <recommendedName>
        <fullName evidence="7">FHA domain-containing protein</fullName>
    </recommendedName>
</protein>
<reference evidence="6" key="2">
    <citation type="submission" date="2012-11" db="EMBL/GenBank/DDBJ databases">
        <authorList>
            <person name="Kuo A."/>
            <person name="Curtis B.A."/>
            <person name="Tanifuji G."/>
            <person name="Burki F."/>
            <person name="Gruber A."/>
            <person name="Irimia M."/>
            <person name="Maruyama S."/>
            <person name="Arias M.C."/>
            <person name="Ball S.G."/>
            <person name="Gile G.H."/>
            <person name="Hirakawa Y."/>
            <person name="Hopkins J.F."/>
            <person name="Rensing S.A."/>
            <person name="Schmutz J."/>
            <person name="Symeonidi A."/>
            <person name="Elias M."/>
            <person name="Eveleigh R.J."/>
            <person name="Herman E.K."/>
            <person name="Klute M.J."/>
            <person name="Nakayama T."/>
            <person name="Obornik M."/>
            <person name="Reyes-Prieto A."/>
            <person name="Armbrust E.V."/>
            <person name="Aves S.J."/>
            <person name="Beiko R.G."/>
            <person name="Coutinho P."/>
            <person name="Dacks J.B."/>
            <person name="Durnford D.G."/>
            <person name="Fast N.M."/>
            <person name="Green B.R."/>
            <person name="Grisdale C."/>
            <person name="Hempe F."/>
            <person name="Henrissat B."/>
            <person name="Hoppner M.P."/>
            <person name="Ishida K.-I."/>
            <person name="Kim E."/>
            <person name="Koreny L."/>
            <person name="Kroth P.G."/>
            <person name="Liu Y."/>
            <person name="Malik S.-B."/>
            <person name="Maier U.G."/>
            <person name="McRose D."/>
            <person name="Mock T."/>
            <person name="Neilson J.A."/>
            <person name="Onodera N.T."/>
            <person name="Poole A.M."/>
            <person name="Pritham E.J."/>
            <person name="Richards T.A."/>
            <person name="Rocap G."/>
            <person name="Roy S.W."/>
            <person name="Sarai C."/>
            <person name="Schaack S."/>
            <person name="Shirato S."/>
            <person name="Slamovits C.H."/>
            <person name="Spencer D.F."/>
            <person name="Suzuki S."/>
            <person name="Worden A.Z."/>
            <person name="Zauner S."/>
            <person name="Barry K."/>
            <person name="Bell C."/>
            <person name="Bharti A.K."/>
            <person name="Crow J.A."/>
            <person name="Grimwood J."/>
            <person name="Kramer R."/>
            <person name="Lindquist E."/>
            <person name="Lucas S."/>
            <person name="Salamov A."/>
            <person name="McFadden G.I."/>
            <person name="Lane C.E."/>
            <person name="Keeling P.J."/>
            <person name="Gray M.W."/>
            <person name="Grigoriev I.V."/>
            <person name="Archibald J.M."/>
        </authorList>
    </citation>
    <scope>NUCLEOTIDE SEQUENCE</scope>
    <source>
        <strain evidence="6">CCMP2712</strain>
    </source>
</reference>
<dbReference type="EnsemblProtists" id="EKX53109">
    <property type="protein sequence ID" value="EKX53109"/>
    <property type="gene ID" value="GUITHDRAFT_101549"/>
</dbReference>
<reference evidence="4 6" key="1">
    <citation type="journal article" date="2012" name="Nature">
        <title>Algal genomes reveal evolutionary mosaicism and the fate of nucleomorphs.</title>
        <authorList>
            <consortium name="DOE Joint Genome Institute"/>
            <person name="Curtis B.A."/>
            <person name="Tanifuji G."/>
            <person name="Burki F."/>
            <person name="Gruber A."/>
            <person name="Irimia M."/>
            <person name="Maruyama S."/>
            <person name="Arias M.C."/>
            <person name="Ball S.G."/>
            <person name="Gile G.H."/>
            <person name="Hirakawa Y."/>
            <person name="Hopkins J.F."/>
            <person name="Kuo A."/>
            <person name="Rensing S.A."/>
            <person name="Schmutz J."/>
            <person name="Symeonidi A."/>
            <person name="Elias M."/>
            <person name="Eveleigh R.J."/>
            <person name="Herman E.K."/>
            <person name="Klute M.J."/>
            <person name="Nakayama T."/>
            <person name="Obornik M."/>
            <person name="Reyes-Prieto A."/>
            <person name="Armbrust E.V."/>
            <person name="Aves S.J."/>
            <person name="Beiko R.G."/>
            <person name="Coutinho P."/>
            <person name="Dacks J.B."/>
            <person name="Durnford D.G."/>
            <person name="Fast N.M."/>
            <person name="Green B.R."/>
            <person name="Grisdale C.J."/>
            <person name="Hempel F."/>
            <person name="Henrissat B."/>
            <person name="Hoppner M.P."/>
            <person name="Ishida K."/>
            <person name="Kim E."/>
            <person name="Koreny L."/>
            <person name="Kroth P.G."/>
            <person name="Liu Y."/>
            <person name="Malik S.B."/>
            <person name="Maier U.G."/>
            <person name="McRose D."/>
            <person name="Mock T."/>
            <person name="Neilson J.A."/>
            <person name="Onodera N.T."/>
            <person name="Poole A.M."/>
            <person name="Pritham E.J."/>
            <person name="Richards T.A."/>
            <person name="Rocap G."/>
            <person name="Roy S.W."/>
            <person name="Sarai C."/>
            <person name="Schaack S."/>
            <person name="Shirato S."/>
            <person name="Slamovits C.H."/>
            <person name="Spencer D.F."/>
            <person name="Suzuki S."/>
            <person name="Worden A.Z."/>
            <person name="Zauner S."/>
            <person name="Barry K."/>
            <person name="Bell C."/>
            <person name="Bharti A.K."/>
            <person name="Crow J.A."/>
            <person name="Grimwood J."/>
            <person name="Kramer R."/>
            <person name="Lindquist E."/>
            <person name="Lucas S."/>
            <person name="Salamov A."/>
            <person name="McFadden G.I."/>
            <person name="Lane C.E."/>
            <person name="Keeling P.J."/>
            <person name="Gray M.W."/>
            <person name="Grigoriev I.V."/>
            <person name="Archibald J.M."/>
        </authorList>
    </citation>
    <scope>NUCLEOTIDE SEQUENCE</scope>
    <source>
        <strain evidence="4 6">CCMP2712</strain>
    </source>
</reference>
<evidence type="ECO:0000256" key="1">
    <source>
        <dbReference type="SAM" id="MobiDB-lite"/>
    </source>
</evidence>
<dbReference type="InterPro" id="IPR001849">
    <property type="entry name" value="PH_domain"/>
</dbReference>
<evidence type="ECO:0000313" key="5">
    <source>
        <dbReference type="EnsemblProtists" id="EKX53109"/>
    </source>
</evidence>
<dbReference type="InterPro" id="IPR008984">
    <property type="entry name" value="SMAD_FHA_dom_sf"/>
</dbReference>
<dbReference type="PaxDb" id="55529-EKX53109"/>
<dbReference type="InterPro" id="IPR000253">
    <property type="entry name" value="FHA_dom"/>
</dbReference>
<dbReference type="Pfam" id="PF00498">
    <property type="entry name" value="FHA"/>
    <property type="match status" value="1"/>
</dbReference>